<protein>
    <submittedName>
        <fullName evidence="1">Uncharacterized protein</fullName>
    </submittedName>
</protein>
<gene>
    <name evidence="1" type="ORF">COLO4_32418</name>
</gene>
<evidence type="ECO:0000313" key="2">
    <source>
        <dbReference type="Proteomes" id="UP000187203"/>
    </source>
</evidence>
<name>A0A1R3GZB5_9ROSI</name>
<proteinExistence type="predicted"/>
<dbReference type="AlphaFoldDB" id="A0A1R3GZB5"/>
<comment type="caution">
    <text evidence="1">The sequence shown here is derived from an EMBL/GenBank/DDBJ whole genome shotgun (WGS) entry which is preliminary data.</text>
</comment>
<dbReference type="Proteomes" id="UP000187203">
    <property type="component" value="Unassembled WGS sequence"/>
</dbReference>
<organism evidence="1 2">
    <name type="scientific">Corchorus olitorius</name>
    <dbReference type="NCBI Taxonomy" id="93759"/>
    <lineage>
        <taxon>Eukaryota</taxon>
        <taxon>Viridiplantae</taxon>
        <taxon>Streptophyta</taxon>
        <taxon>Embryophyta</taxon>
        <taxon>Tracheophyta</taxon>
        <taxon>Spermatophyta</taxon>
        <taxon>Magnoliopsida</taxon>
        <taxon>eudicotyledons</taxon>
        <taxon>Gunneridae</taxon>
        <taxon>Pentapetalae</taxon>
        <taxon>rosids</taxon>
        <taxon>malvids</taxon>
        <taxon>Malvales</taxon>
        <taxon>Malvaceae</taxon>
        <taxon>Grewioideae</taxon>
        <taxon>Apeibeae</taxon>
        <taxon>Corchorus</taxon>
    </lineage>
</organism>
<reference evidence="2" key="1">
    <citation type="submission" date="2013-09" db="EMBL/GenBank/DDBJ databases">
        <title>Corchorus olitorius genome sequencing.</title>
        <authorList>
            <person name="Alam M."/>
            <person name="Haque M.S."/>
            <person name="Islam M.S."/>
            <person name="Emdad E.M."/>
            <person name="Islam M.M."/>
            <person name="Ahmed B."/>
            <person name="Halim A."/>
            <person name="Hossen Q.M.M."/>
            <person name="Hossain M.Z."/>
            <person name="Ahmed R."/>
            <person name="Khan M.M."/>
            <person name="Islam R."/>
            <person name="Rashid M.M."/>
            <person name="Khan S.A."/>
            <person name="Rahman M.S."/>
            <person name="Alam M."/>
            <person name="Yahiya A.S."/>
            <person name="Khan M.S."/>
            <person name="Azam M.S."/>
            <person name="Haque T."/>
            <person name="Lashkar M.Z.H."/>
            <person name="Akhand A.I."/>
            <person name="Morshed G."/>
            <person name="Roy S."/>
            <person name="Uddin K.S."/>
            <person name="Rabeya T."/>
            <person name="Hossain A.S."/>
            <person name="Chowdhury A."/>
            <person name="Snigdha A.R."/>
            <person name="Mortoza M.S."/>
            <person name="Matin S.A."/>
            <person name="Hoque S.M.E."/>
            <person name="Islam M.K."/>
            <person name="Roy D.K."/>
            <person name="Haider R."/>
            <person name="Moosa M.M."/>
            <person name="Elias S.M."/>
            <person name="Hasan A.M."/>
            <person name="Jahan S."/>
            <person name="Shafiuddin M."/>
            <person name="Mahmood N."/>
            <person name="Shommy N.S."/>
        </authorList>
    </citation>
    <scope>NUCLEOTIDE SEQUENCE [LARGE SCALE GENOMIC DNA]</scope>
    <source>
        <strain evidence="2">cv. O-4</strain>
    </source>
</reference>
<dbReference type="EMBL" id="AWUE01021113">
    <property type="protein sequence ID" value="OMO63468.1"/>
    <property type="molecule type" value="Genomic_DNA"/>
</dbReference>
<accession>A0A1R3GZB5</accession>
<evidence type="ECO:0000313" key="1">
    <source>
        <dbReference type="EMBL" id="OMO63468.1"/>
    </source>
</evidence>
<keyword evidence="2" id="KW-1185">Reference proteome</keyword>
<sequence>MICCHDELPEWDDSVPLIRVVNSRNSSNRPNCTVMVLTGISHPAFLFYGLKRNTDYPPYSPRIKALSSERAVPSVSAKHFREYMLESEGNILLGFPHL</sequence>